<feature type="transmembrane region" description="Helical" evidence="1">
    <location>
        <begin position="33"/>
        <end position="57"/>
    </location>
</feature>
<dbReference type="eggNOG" id="COG4905">
    <property type="taxonomic scope" value="Bacteria"/>
</dbReference>
<gene>
    <name evidence="2" type="ordered locus">Ccur_10080</name>
</gene>
<feature type="transmembrane region" description="Helical" evidence="1">
    <location>
        <begin position="212"/>
        <end position="231"/>
    </location>
</feature>
<dbReference type="KEGG" id="ccu:Ccur_10080"/>
<feature type="transmembrane region" description="Helical" evidence="1">
    <location>
        <begin position="319"/>
        <end position="340"/>
    </location>
</feature>
<dbReference type="HOGENOM" id="CLU_040629_0_0_11"/>
<keyword evidence="3" id="KW-1185">Reference proteome</keyword>
<sequence>MHITVPFLQHHTHRNLPVIRPTATTEVAGLRVALLNIGFTISVALSIAITVVISINAAQTANGLSPMQLVPMIIYLILMTANAIGCLAIAVFDYNTHMHEARLVARATMASLFASVVLGIILSGLSVFFLLYVFQFVCLVTFQTYTDSQLARNRTFDAPWHTDADPLRREYIPLNFFNIFWVFLIASIMGLLVETIYFAIVFGSYPDRAGLLWGPFSPIYGFGATLMTIALNRYWNRSTLIIFLVAGIIGAAFEFFTSLFMETAFGIVAWNYTGTFLNIQGRTNFAFFCAWGFLGLVWIKLFLPNVLKLVDAIPVKWRITLTSLAALFIAVDVTMTLLTLDCWYQRTSGKQPENAIELFCAEHYNNDYMAHRFESMNLDPTRAERIG</sequence>
<protein>
    <submittedName>
        <fullName evidence="2">Predicted membrane protein</fullName>
    </submittedName>
</protein>
<evidence type="ECO:0000313" key="2">
    <source>
        <dbReference type="EMBL" id="ACU94699.1"/>
    </source>
</evidence>
<dbReference type="STRING" id="469378.Ccur_10080"/>
<dbReference type="OrthoDB" id="9789229at2"/>
<dbReference type="AlphaFoldDB" id="C7MP59"/>
<keyword evidence="1" id="KW-0472">Membrane</keyword>
<organism evidence="2 3">
    <name type="scientific">Cryptobacterium curtum (strain ATCC 700683 / DSM 15641 / CCUG 43107 / 12-3)</name>
    <dbReference type="NCBI Taxonomy" id="469378"/>
    <lineage>
        <taxon>Bacteria</taxon>
        <taxon>Bacillati</taxon>
        <taxon>Actinomycetota</taxon>
        <taxon>Coriobacteriia</taxon>
        <taxon>Eggerthellales</taxon>
        <taxon>Eggerthellaceae</taxon>
        <taxon>Cryptobacterium</taxon>
    </lineage>
</organism>
<feature type="transmembrane region" description="Helical" evidence="1">
    <location>
        <begin position="176"/>
        <end position="200"/>
    </location>
</feature>
<accession>C7MP59</accession>
<dbReference type="EMBL" id="CP001682">
    <property type="protein sequence ID" value="ACU94699.1"/>
    <property type="molecule type" value="Genomic_DNA"/>
</dbReference>
<keyword evidence="1" id="KW-0812">Transmembrane</keyword>
<dbReference type="RefSeq" id="WP_012803384.1">
    <property type="nucleotide sequence ID" value="NC_013170.1"/>
</dbReference>
<feature type="transmembrane region" description="Helical" evidence="1">
    <location>
        <begin position="69"/>
        <end position="92"/>
    </location>
</feature>
<feature type="transmembrane region" description="Helical" evidence="1">
    <location>
        <begin position="112"/>
        <end position="142"/>
    </location>
</feature>
<evidence type="ECO:0000256" key="1">
    <source>
        <dbReference type="SAM" id="Phobius"/>
    </source>
</evidence>
<dbReference type="Proteomes" id="UP000000954">
    <property type="component" value="Chromosome"/>
</dbReference>
<proteinExistence type="predicted"/>
<feature type="transmembrane region" description="Helical" evidence="1">
    <location>
        <begin position="240"/>
        <end position="273"/>
    </location>
</feature>
<name>C7MP59_CRYCD</name>
<dbReference type="InterPro" id="IPR010540">
    <property type="entry name" value="CmpB_TMEM229"/>
</dbReference>
<keyword evidence="1" id="KW-1133">Transmembrane helix</keyword>
<feature type="transmembrane region" description="Helical" evidence="1">
    <location>
        <begin position="285"/>
        <end position="307"/>
    </location>
</feature>
<reference evidence="2 3" key="1">
    <citation type="journal article" date="2009" name="Stand. Genomic Sci.">
        <title>Complete genome sequence of Cryptobacterium curtum type strain (12-3).</title>
        <authorList>
            <person name="Mavrommatis K."/>
            <person name="Pukall R."/>
            <person name="Rohde C."/>
            <person name="Chen F."/>
            <person name="Sims D."/>
            <person name="Brettin T."/>
            <person name="Kuske C."/>
            <person name="Detter J.C."/>
            <person name="Han C."/>
            <person name="Lapidus A."/>
            <person name="Copeland A."/>
            <person name="Glavina Del Rio T."/>
            <person name="Nolan M."/>
            <person name="Lucas S."/>
            <person name="Tice H."/>
            <person name="Cheng J.F."/>
            <person name="Bruce D."/>
            <person name="Goodwin L."/>
            <person name="Pitluck S."/>
            <person name="Ovchinnikova G."/>
            <person name="Pati A."/>
            <person name="Ivanova N."/>
            <person name="Chen A."/>
            <person name="Palaniappan K."/>
            <person name="Chain P."/>
            <person name="D'haeseleer P."/>
            <person name="Goker M."/>
            <person name="Bristow J."/>
            <person name="Eisen J.A."/>
            <person name="Markowitz V."/>
            <person name="Hugenholtz P."/>
            <person name="Rohde M."/>
            <person name="Klenk H.P."/>
            <person name="Kyrpides N.C."/>
        </authorList>
    </citation>
    <scope>NUCLEOTIDE SEQUENCE [LARGE SCALE GENOMIC DNA]</scope>
    <source>
        <strain evidence="3">ATCC 700683 / DSM 15641 / 12-3</strain>
    </source>
</reference>
<evidence type="ECO:0000313" key="3">
    <source>
        <dbReference type="Proteomes" id="UP000000954"/>
    </source>
</evidence>
<dbReference type="Pfam" id="PF06541">
    <property type="entry name" value="ABC_trans_CmpB"/>
    <property type="match status" value="1"/>
</dbReference>